<dbReference type="SMART" id="SM00389">
    <property type="entry name" value="HOX"/>
    <property type="match status" value="1"/>
</dbReference>
<gene>
    <name evidence="13" type="ORF">QVD17_05014</name>
</gene>
<dbReference type="PANTHER" id="PTHR45940:SF2">
    <property type="entry name" value="WUSCHEL-RELATED HOMEOBOX 1"/>
    <property type="match status" value="1"/>
</dbReference>
<evidence type="ECO:0000256" key="9">
    <source>
        <dbReference type="PROSITE-ProRule" id="PRU00108"/>
    </source>
</evidence>
<feature type="region of interest" description="Disordered" evidence="11">
    <location>
        <begin position="1"/>
        <end position="33"/>
    </location>
</feature>
<accession>A0AAD8LDP5</accession>
<comment type="similarity">
    <text evidence="8">Belongs to the WUS homeobox family.</text>
</comment>
<comment type="subcellular location">
    <subcellularLocation>
        <location evidence="1 9 10">Nucleus</location>
    </subcellularLocation>
</comment>
<reference evidence="13" key="1">
    <citation type="journal article" date="2023" name="bioRxiv">
        <title>Improved chromosome-level genome assembly for marigold (Tagetes erecta).</title>
        <authorList>
            <person name="Jiang F."/>
            <person name="Yuan L."/>
            <person name="Wang S."/>
            <person name="Wang H."/>
            <person name="Xu D."/>
            <person name="Wang A."/>
            <person name="Fan W."/>
        </authorList>
    </citation>
    <scope>NUCLEOTIDE SEQUENCE</scope>
    <source>
        <strain evidence="13">WSJ</strain>
        <tissue evidence="13">Leaf</tissue>
    </source>
</reference>
<feature type="compositionally biased region" description="Low complexity" evidence="11">
    <location>
        <begin position="9"/>
        <end position="25"/>
    </location>
</feature>
<dbReference type="SUPFAM" id="SSF46689">
    <property type="entry name" value="Homeodomain-like"/>
    <property type="match status" value="1"/>
</dbReference>
<dbReference type="InterPro" id="IPR009057">
    <property type="entry name" value="Homeodomain-like_sf"/>
</dbReference>
<dbReference type="GO" id="GO:0003700">
    <property type="term" value="F:DNA-binding transcription factor activity"/>
    <property type="evidence" value="ECO:0007669"/>
    <property type="project" value="InterPro"/>
</dbReference>
<keyword evidence="2" id="KW-0217">Developmental protein</keyword>
<keyword evidence="5 9" id="KW-0371">Homeobox</keyword>
<evidence type="ECO:0000256" key="6">
    <source>
        <dbReference type="ARBA" id="ARBA00023163"/>
    </source>
</evidence>
<evidence type="ECO:0000256" key="3">
    <source>
        <dbReference type="ARBA" id="ARBA00023015"/>
    </source>
</evidence>
<dbReference type="InterPro" id="IPR001356">
    <property type="entry name" value="HD"/>
</dbReference>
<dbReference type="GO" id="GO:0005634">
    <property type="term" value="C:nucleus"/>
    <property type="evidence" value="ECO:0007669"/>
    <property type="project" value="UniProtKB-SubCell"/>
</dbReference>
<evidence type="ECO:0000256" key="1">
    <source>
        <dbReference type="ARBA" id="ARBA00004123"/>
    </source>
</evidence>
<evidence type="ECO:0000256" key="10">
    <source>
        <dbReference type="RuleBase" id="RU000682"/>
    </source>
</evidence>
<dbReference type="EMBL" id="JAUHHV010000001">
    <property type="protein sequence ID" value="KAK1439198.1"/>
    <property type="molecule type" value="Genomic_DNA"/>
</dbReference>
<keyword evidence="6" id="KW-0804">Transcription</keyword>
<evidence type="ECO:0000256" key="4">
    <source>
        <dbReference type="ARBA" id="ARBA00023125"/>
    </source>
</evidence>
<dbReference type="PROSITE" id="PS50071">
    <property type="entry name" value="HOMEOBOX_2"/>
    <property type="match status" value="1"/>
</dbReference>
<proteinExistence type="inferred from homology"/>
<dbReference type="GO" id="GO:0003677">
    <property type="term" value="F:DNA binding"/>
    <property type="evidence" value="ECO:0007669"/>
    <property type="project" value="UniProtKB-UniRule"/>
</dbReference>
<dbReference type="GO" id="GO:0099402">
    <property type="term" value="P:plant organ development"/>
    <property type="evidence" value="ECO:0007669"/>
    <property type="project" value="InterPro"/>
</dbReference>
<dbReference type="InterPro" id="IPR044555">
    <property type="entry name" value="WUSCHEL-like"/>
</dbReference>
<dbReference type="Pfam" id="PF00046">
    <property type="entry name" value="Homeodomain"/>
    <property type="match status" value="1"/>
</dbReference>
<feature type="DNA-binding region" description="Homeobox" evidence="9">
    <location>
        <begin position="30"/>
        <end position="95"/>
    </location>
</feature>
<dbReference type="Proteomes" id="UP001229421">
    <property type="component" value="Unassembled WGS sequence"/>
</dbReference>
<evidence type="ECO:0000259" key="12">
    <source>
        <dbReference type="PROSITE" id="PS50071"/>
    </source>
</evidence>
<evidence type="ECO:0000256" key="8">
    <source>
        <dbReference type="ARBA" id="ARBA00024040"/>
    </source>
</evidence>
<evidence type="ECO:0000313" key="14">
    <source>
        <dbReference type="Proteomes" id="UP001229421"/>
    </source>
</evidence>
<keyword evidence="14" id="KW-1185">Reference proteome</keyword>
<comment type="caution">
    <text evidence="13">The sequence shown here is derived from an EMBL/GenBank/DDBJ whole genome shotgun (WGS) entry which is preliminary data.</text>
</comment>
<dbReference type="PANTHER" id="PTHR45940">
    <property type="entry name" value="WUSCHEL-RELATED HOMEOBOX 1-RELATED"/>
    <property type="match status" value="1"/>
</dbReference>
<evidence type="ECO:0000256" key="5">
    <source>
        <dbReference type="ARBA" id="ARBA00023155"/>
    </source>
</evidence>
<sequence>MENEVQDINSAAAGSNKNNSGSSSSYMCRQSNTRWTPTSDQIRILKELYYNNGIRSPSADQIQRIAARLRHYGKIEGKNVFYWFQNHKARERQKKRFTPTTTTTTQPQPPSNISIPSHQHHYMQQPYFYNHQQLKLLHNISPPEGASSSSHAIIPVGCGYGSFAMENTFRKVVKNARENSKTSAIYRERKEVYKWLLVVAAVMADGSGGGYGLDDGDLGILFGTWWWWRYWDFAKSGWPLFKWWSPEIMVMKIGDDDGWWGWMVVVDNDVEQEREGWGISAAAGENMVPGGEVNNLGSWVGVDCYSLDQVKPEDGEGEVSKQIETLPLFPIPNTTDEIFKMNESEHANGSGYYSAGGHWFHSDAQTSLELTLNSYGRIL</sequence>
<evidence type="ECO:0000256" key="2">
    <source>
        <dbReference type="ARBA" id="ARBA00022473"/>
    </source>
</evidence>
<dbReference type="AlphaFoldDB" id="A0AAD8LDP5"/>
<keyword evidence="3" id="KW-0805">Transcription regulation</keyword>
<dbReference type="CDD" id="cd00086">
    <property type="entry name" value="homeodomain"/>
    <property type="match status" value="1"/>
</dbReference>
<evidence type="ECO:0000313" key="13">
    <source>
        <dbReference type="EMBL" id="KAK1439198.1"/>
    </source>
</evidence>
<keyword evidence="7 9" id="KW-0539">Nucleus</keyword>
<keyword evidence="4 9" id="KW-0238">DNA-binding</keyword>
<evidence type="ECO:0000256" key="7">
    <source>
        <dbReference type="ARBA" id="ARBA00023242"/>
    </source>
</evidence>
<dbReference type="Gene3D" id="1.10.10.60">
    <property type="entry name" value="Homeodomain-like"/>
    <property type="match status" value="1"/>
</dbReference>
<feature type="domain" description="Homeobox" evidence="12">
    <location>
        <begin position="28"/>
        <end position="94"/>
    </location>
</feature>
<protein>
    <recommendedName>
        <fullName evidence="12">Homeobox domain-containing protein</fullName>
    </recommendedName>
</protein>
<name>A0AAD8LDP5_TARER</name>
<evidence type="ECO:0000256" key="11">
    <source>
        <dbReference type="SAM" id="MobiDB-lite"/>
    </source>
</evidence>
<organism evidence="13 14">
    <name type="scientific">Tagetes erecta</name>
    <name type="common">African marigold</name>
    <dbReference type="NCBI Taxonomy" id="13708"/>
    <lineage>
        <taxon>Eukaryota</taxon>
        <taxon>Viridiplantae</taxon>
        <taxon>Streptophyta</taxon>
        <taxon>Embryophyta</taxon>
        <taxon>Tracheophyta</taxon>
        <taxon>Spermatophyta</taxon>
        <taxon>Magnoliopsida</taxon>
        <taxon>eudicotyledons</taxon>
        <taxon>Gunneridae</taxon>
        <taxon>Pentapetalae</taxon>
        <taxon>asterids</taxon>
        <taxon>campanulids</taxon>
        <taxon>Asterales</taxon>
        <taxon>Asteraceae</taxon>
        <taxon>Asteroideae</taxon>
        <taxon>Heliantheae alliance</taxon>
        <taxon>Tageteae</taxon>
        <taxon>Tagetes</taxon>
    </lineage>
</organism>